<name>A0A292PHJ3_9PEZI</name>
<evidence type="ECO:0000313" key="2">
    <source>
        <dbReference type="Proteomes" id="UP001412239"/>
    </source>
</evidence>
<accession>A0A292PHJ3</accession>
<keyword evidence="2" id="KW-1185">Reference proteome</keyword>
<protein>
    <recommendedName>
        <fullName evidence="3">Reverse transcriptase domain-containing protein</fullName>
    </recommendedName>
</protein>
<organism evidence="1 2">
    <name type="scientific">Tuber aestivum</name>
    <name type="common">summer truffle</name>
    <dbReference type="NCBI Taxonomy" id="59557"/>
    <lineage>
        <taxon>Eukaryota</taxon>
        <taxon>Fungi</taxon>
        <taxon>Dikarya</taxon>
        <taxon>Ascomycota</taxon>
        <taxon>Pezizomycotina</taxon>
        <taxon>Pezizomycetes</taxon>
        <taxon>Pezizales</taxon>
        <taxon>Tuberaceae</taxon>
        <taxon>Tuber</taxon>
    </lineage>
</organism>
<dbReference type="PANTHER" id="PTHR33481">
    <property type="entry name" value="REVERSE TRANSCRIPTASE"/>
    <property type="match status" value="1"/>
</dbReference>
<dbReference type="AlphaFoldDB" id="A0A292PHJ3"/>
<gene>
    <name evidence="1" type="ORF">GSTUAT00009308001</name>
</gene>
<evidence type="ECO:0008006" key="3">
    <source>
        <dbReference type="Google" id="ProtNLM"/>
    </source>
</evidence>
<dbReference type="Proteomes" id="UP001412239">
    <property type="component" value="Unassembled WGS sequence"/>
</dbReference>
<proteinExistence type="predicted"/>
<reference evidence="1" key="1">
    <citation type="submission" date="2015-10" db="EMBL/GenBank/DDBJ databases">
        <authorList>
            <person name="Regsiter A."/>
            <person name="william w."/>
        </authorList>
    </citation>
    <scope>NUCLEOTIDE SEQUENCE</scope>
    <source>
        <strain evidence="1">Montdore</strain>
    </source>
</reference>
<evidence type="ECO:0000313" key="1">
    <source>
        <dbReference type="EMBL" id="CUS06639.1"/>
    </source>
</evidence>
<dbReference type="PANTHER" id="PTHR33481:SF1">
    <property type="entry name" value="ENDONUCLEASE_EXONUCLEASE_PHOSPHATASE DOMAIN-CONTAINING PROTEIN-RELATED"/>
    <property type="match status" value="1"/>
</dbReference>
<sequence length="213" mass="24108">MIRDCKANCWHSFLNTVRGQDIFTAVKYTRPRKSLQTPPLSVDQQCATDFHTKCIMFREAIFSDPPASQTSFSHEDTEIDKCFPWYAITHTEVKDAIFKSGPHEAPGPDGINFLCLRQVYNAIPIPLGKLFQAILKTGYHPQCWREATGATIRKPHKADYTTPKAYRPVSLLHCLGKISEKIIANRLAYIAETKGLLHSDQIGGRKEEVESMQ</sequence>
<dbReference type="EMBL" id="LN892828">
    <property type="protein sequence ID" value="CUS06639.1"/>
    <property type="molecule type" value="Genomic_DNA"/>
</dbReference>